<evidence type="ECO:0000259" key="1">
    <source>
        <dbReference type="Pfam" id="PF13472"/>
    </source>
</evidence>
<accession>A0ABY5GN47</accession>
<gene>
    <name evidence="2" type="ORF">NNL38_18605</name>
</gene>
<reference evidence="2" key="1">
    <citation type="submission" date="2022-07" db="EMBL/GenBank/DDBJ databases">
        <title>Genome sequencing of Photobacterium atrarenae GJH2-4.</title>
        <authorList>
            <person name="Park S.-J."/>
        </authorList>
    </citation>
    <scope>NUCLEOTIDE SEQUENCE</scope>
    <source>
        <strain evidence="2">GJH2-4</strain>
    </source>
</reference>
<dbReference type="InterPro" id="IPR051532">
    <property type="entry name" value="Ester_Hydrolysis_Enzymes"/>
</dbReference>
<evidence type="ECO:0000313" key="2">
    <source>
        <dbReference type="EMBL" id="UTV30576.1"/>
    </source>
</evidence>
<sequence length="275" mass="30801">MSQNIRPDGQDADTDLITLCHTLQPVSPYLFLDNLFRNLASQNPDLSKALFLSDAYSTLAQLPDTANDAERLTMLCDQLCVKQTAGFISRSLQMTDCHRTFGSQADIVMFGDSITEWGVWSEMFPGIKLANRGLAGDTTRGMLCRIDTTLQLQPKQVFVMAGINDLAQDETVDAVLGRYEEMLGIWQQHAIEPVVQSTLHVGSRLASLNSSVTLLNQRLRQTCRARGIPFIDLNAVLSDRQQLLDEYSRDDLHLNAVAYQKWQQIIEPLLLKSGR</sequence>
<evidence type="ECO:0000313" key="3">
    <source>
        <dbReference type="Proteomes" id="UP001057998"/>
    </source>
</evidence>
<dbReference type="InterPro" id="IPR013830">
    <property type="entry name" value="SGNH_hydro"/>
</dbReference>
<dbReference type="SUPFAM" id="SSF52266">
    <property type="entry name" value="SGNH hydrolase"/>
    <property type="match status" value="1"/>
</dbReference>
<organism evidence="2 3">
    <name type="scientific">Photobacterium atrarenae</name>
    <dbReference type="NCBI Taxonomy" id="865757"/>
    <lineage>
        <taxon>Bacteria</taxon>
        <taxon>Pseudomonadati</taxon>
        <taxon>Pseudomonadota</taxon>
        <taxon>Gammaproteobacteria</taxon>
        <taxon>Vibrionales</taxon>
        <taxon>Vibrionaceae</taxon>
        <taxon>Photobacterium</taxon>
    </lineage>
</organism>
<name>A0ABY5GN47_9GAMM</name>
<protein>
    <submittedName>
        <fullName evidence="2">GDSL-type esterase/lipase family protein</fullName>
    </submittedName>
</protein>
<dbReference type="InterPro" id="IPR036514">
    <property type="entry name" value="SGNH_hydro_sf"/>
</dbReference>
<dbReference type="Gene3D" id="3.40.50.1110">
    <property type="entry name" value="SGNH hydrolase"/>
    <property type="match status" value="1"/>
</dbReference>
<dbReference type="PANTHER" id="PTHR30383:SF5">
    <property type="entry name" value="SGNH HYDROLASE-TYPE ESTERASE DOMAIN-CONTAINING PROTEIN"/>
    <property type="match status" value="1"/>
</dbReference>
<dbReference type="PANTHER" id="PTHR30383">
    <property type="entry name" value="THIOESTERASE 1/PROTEASE 1/LYSOPHOSPHOLIPASE L1"/>
    <property type="match status" value="1"/>
</dbReference>
<dbReference type="RefSeq" id="WP_255391937.1">
    <property type="nucleotide sequence ID" value="NZ_CP101509.1"/>
</dbReference>
<feature type="domain" description="SGNH hydrolase-type esterase" evidence="1">
    <location>
        <begin position="110"/>
        <end position="260"/>
    </location>
</feature>
<dbReference type="EMBL" id="CP101509">
    <property type="protein sequence ID" value="UTV30576.1"/>
    <property type="molecule type" value="Genomic_DNA"/>
</dbReference>
<dbReference type="Pfam" id="PF13472">
    <property type="entry name" value="Lipase_GDSL_2"/>
    <property type="match status" value="1"/>
</dbReference>
<keyword evidence="3" id="KW-1185">Reference proteome</keyword>
<dbReference type="Proteomes" id="UP001057998">
    <property type="component" value="Chromosome 2"/>
</dbReference>
<proteinExistence type="predicted"/>